<protein>
    <submittedName>
        <fullName evidence="1">Uncharacterized protein</fullName>
    </submittedName>
</protein>
<reference evidence="1" key="2">
    <citation type="submission" date="2014-03" db="EMBL/GenBank/DDBJ databases">
        <title>The Genome Annotation of Fusarium oxysporum Cotton.</title>
        <authorList>
            <consortium name="The Broad Institute Genomics Platform"/>
            <person name="Ma L.-J."/>
            <person name="Corby-Kistler H."/>
            <person name="Broz K."/>
            <person name="Gale L.R."/>
            <person name="Jonkers W."/>
            <person name="O'Donnell K."/>
            <person name="Ploetz R."/>
            <person name="Steinberg C."/>
            <person name="Schwartz D.C."/>
            <person name="VanEtten H."/>
            <person name="Zhou S."/>
            <person name="Young S.K."/>
            <person name="Zeng Q."/>
            <person name="Gargeya S."/>
            <person name="Fitzgerald M."/>
            <person name="Abouelleil A."/>
            <person name="Alvarado L."/>
            <person name="Chapman S.B."/>
            <person name="Gainer-Dewar J."/>
            <person name="Goldberg J."/>
            <person name="Griggs A."/>
            <person name="Gujja S."/>
            <person name="Hansen M."/>
            <person name="Howarth C."/>
            <person name="Imamovic A."/>
            <person name="Ireland A."/>
            <person name="Larimer J."/>
            <person name="McCowan C."/>
            <person name="Murphy C."/>
            <person name="Pearson M."/>
            <person name="Poon T.W."/>
            <person name="Priest M."/>
            <person name="Roberts A."/>
            <person name="Saif S."/>
            <person name="Shea T."/>
            <person name="Sykes S."/>
            <person name="Wortman J."/>
            <person name="Nusbaum C."/>
            <person name="Birren B."/>
        </authorList>
    </citation>
    <scope>NUCLEOTIDE SEQUENCE</scope>
    <source>
        <strain evidence="1">25433</strain>
    </source>
</reference>
<sequence>METLDEIQWQPITTLENFEFEPELTCQDLPCQLTFETEQVDRHITTSEPRHLSPAPSMYTLSVSSQLTSGDPASDLTTHLRYDDPRAIHQRYVKSREDWYKAQSPGTWLGNRQYRKAMGLPLGYPKASYSWCLDYKQMGRYCKTSTGLREWTKEEMMAYLDWDKAETDRIEARVAEETENGRLFTSRRGMGELWEMAQRDIDEQQALYSAAEQEESCIVVQP</sequence>
<evidence type="ECO:0000313" key="1">
    <source>
        <dbReference type="EMBL" id="EXM12686.1"/>
    </source>
</evidence>
<gene>
    <name evidence="1" type="ORF">FOTG_18828</name>
</gene>
<reference evidence="1" key="1">
    <citation type="submission" date="2011-11" db="EMBL/GenBank/DDBJ databases">
        <title>The Genome Sequence of Fusarium oxysporum Cotton.</title>
        <authorList>
            <consortium name="The Broad Institute Genome Sequencing Platform"/>
            <person name="Ma L.-J."/>
            <person name="Gale L.R."/>
            <person name="Schwartz D.C."/>
            <person name="Zhou S."/>
            <person name="Corby-Kistler H."/>
            <person name="Young S.K."/>
            <person name="Zeng Q."/>
            <person name="Gargeya S."/>
            <person name="Fitzgerald M."/>
            <person name="Haas B."/>
            <person name="Abouelleil A."/>
            <person name="Alvarado L."/>
            <person name="Arachchi H.M."/>
            <person name="Berlin A."/>
            <person name="Brown A."/>
            <person name="Chapman S.B."/>
            <person name="Chen Z."/>
            <person name="Dunbar C."/>
            <person name="Freedman E."/>
            <person name="Gearin G."/>
            <person name="Goldberg J."/>
            <person name="Griggs A."/>
            <person name="Gujja S."/>
            <person name="Heiman D."/>
            <person name="Howarth C."/>
            <person name="Larson L."/>
            <person name="Lui A."/>
            <person name="MacDonald P.J.P."/>
            <person name="Montmayeur A."/>
            <person name="Murphy C."/>
            <person name="Neiman D."/>
            <person name="Pearson M."/>
            <person name="Priest M."/>
            <person name="Roberts A."/>
            <person name="Saif S."/>
            <person name="Shea T."/>
            <person name="Shenoy N."/>
            <person name="Sisk P."/>
            <person name="Stolte C."/>
            <person name="Sykes S."/>
            <person name="Wortman J."/>
            <person name="Nusbaum C."/>
            <person name="Birren B."/>
        </authorList>
    </citation>
    <scope>NUCLEOTIDE SEQUENCE [LARGE SCALE GENOMIC DNA]</scope>
    <source>
        <strain evidence="1">25433</strain>
    </source>
</reference>
<dbReference type="HOGENOM" id="CLU_1503517_0_0_1"/>
<organism evidence="1">
    <name type="scientific">Fusarium oxysporum f. sp. vasinfectum 25433</name>
    <dbReference type="NCBI Taxonomy" id="1089449"/>
    <lineage>
        <taxon>Eukaryota</taxon>
        <taxon>Fungi</taxon>
        <taxon>Dikarya</taxon>
        <taxon>Ascomycota</taxon>
        <taxon>Pezizomycotina</taxon>
        <taxon>Sordariomycetes</taxon>
        <taxon>Hypocreomycetidae</taxon>
        <taxon>Hypocreales</taxon>
        <taxon>Nectriaceae</taxon>
        <taxon>Fusarium</taxon>
        <taxon>Fusarium oxysporum species complex</taxon>
    </lineage>
</organism>
<accession>X0KVI0</accession>
<dbReference type="EMBL" id="KK035417">
    <property type="protein sequence ID" value="EXM12686.1"/>
    <property type="molecule type" value="Genomic_DNA"/>
</dbReference>
<proteinExistence type="predicted"/>
<dbReference type="Proteomes" id="UP000030701">
    <property type="component" value="Unassembled WGS sequence"/>
</dbReference>
<name>X0KVI0_FUSOX</name>
<dbReference type="AlphaFoldDB" id="X0KVI0"/>